<evidence type="ECO:0000256" key="5">
    <source>
        <dbReference type="ARBA" id="ARBA00022475"/>
    </source>
</evidence>
<dbReference type="SUPFAM" id="SSF52540">
    <property type="entry name" value="P-loop containing nucleoside triphosphate hydrolases"/>
    <property type="match status" value="2"/>
</dbReference>
<feature type="transmembrane region" description="Helical" evidence="15">
    <location>
        <begin position="33"/>
        <end position="52"/>
    </location>
</feature>
<sequence length="1562" mass="175359">MNLTQFCGGEDFFDSAKVFNSTNPEFSFCFQHMVFDLVPCVFFLVFSIPYYFVNRNSLNSHIPVSKLFTAKVVFTNLLWLLAFANLGYGFWEYSHDNLVPYVDLVSPLIVGICMALAVFFLNFDRKKGIRSSSLLTCYWLTYCVLWALIFKSEVELLLQNKSLEKRETFRCITFFISYACVIALFIMSFFVDKPPALLPKDPYADEITIQFNNNNLTRVLKPKRQPCPEHSSTFLSRTVFEWFSSMIWVGYKRPLVEDDLWDLNGEDKTARISRHFQHNWNQEKKICLTQETGASDEENLALNDDEEILLEEPTNVDIKQKVPSLFKVLVKTFGPSFLPSVFLRLVYDILVFVSPQLLSAIIAFTSSTAPVWQGYGLAVLFFLTAILQTTAFQNYFHVCYTIGMRMRSAVVSAVYKKAFVLSSGARKDSTAGEIVNLMSVDAQRFMDLMPYINCLWSAPFEILLAVIFLWKTMGPSVMAGVGLMILLVPINGLLANKMLKLQAAQMEQKDERIKVINEILNGIKVLKMYSWELSFKDKVSAIRNKELNLMKKFVYLDVILTFSWSFAPFMVSLVTFAVYLLSDPSHSLDAQKIFVSISLFDLVQFPLLNLPFTVSAVVQAKLSLKRLQQFLNYDELDPKCINEKPDSSFAVEVDNGTFAWDKSDEPTLRNISLEVPKGSLVAVVGQVGSGKSSLISCLLGDMEKTNGKVAVQGSVAYVAQEAWIQNMTLQDNILFGQTMNEEKYEETLDACELREDLKMFPTGDQTEIGEKGINLSGGQKQRVSIARAVYRDADVYLLDDPLSAVDAHVGKNLFDNVLGPGGCLRQKTRILVTHGITFLPQADQIIVMNKGKISEVGNYDELLVKNGDFAEFLRNYAELKSAKSDDELFVDEETKQPPALSRLSSISFPNDEPVDAIVGSPGSMTACKLLQRQRSRLSTSDDLHQTHALYGNENSEKTEKGRVRKLSVEKITEDKLITTETVETGNIKSSVLLMYMKAVGTIASIGLLIGYTFDNVSTVYSRIWLSEWSDEVAKHNGTQNDTGYRLAIYGVLGVSKAVFNLMSSFGIYYGGILASGYLHAKMLDNIVQVPMSFFDTTPLGRIVNRFSKDIYLIDDTIPQSFSGFLETLFMSIATIFAIVFSLPIFGAVILPILILYWFVQRFYVKTSRQLQRLESISRSPIYSHFSETLTGVSTIRAYRLQQSFIQQNEAKVDANQMAHYPNIVSNRWLSLRLQVVGSLIVLFATIFAVIERGTISSGLVGLAVSYAMQITQLLHWVVRSASEIETNIVAVERVEEYANVKQEAPLVVDNQVPLENWPEFGEIKFVNYSTRYRDGLSLVVHNINVNINGREKIGVVGRTGAGKSSLTLALFRIIEAAEGMITIDGLDIAKMGLHSLRSRISIIPQDPVLFSGTLRMNLDPFDVYNDIELWDALEHSHLKTFVSGLVDKLEHKVAEGGQNLSVGQRQLVCLARALLRKSKILVLDEATAAVDLETDDLIQATIRAHFADCTTFTIAHRLRTIMDSTRILVMDAGQVAEYDTPDSLLKAKGLFYSMAKNSGLAS</sequence>
<comment type="subcellular location">
    <subcellularLocation>
        <location evidence="2">Cell membrane</location>
        <topology evidence="2">Multi-pass membrane protein</topology>
    </subcellularLocation>
    <subcellularLocation>
        <location evidence="1">Vacuole membrane</location>
        <topology evidence="1">Multi-pass membrane protein</topology>
    </subcellularLocation>
</comment>
<dbReference type="Gene3D" id="3.40.50.300">
    <property type="entry name" value="P-loop containing nucleotide triphosphate hydrolases"/>
    <property type="match status" value="2"/>
</dbReference>
<dbReference type="PROSITE" id="PS50929">
    <property type="entry name" value="ABC_TM1F"/>
    <property type="match status" value="2"/>
</dbReference>
<keyword evidence="6 15" id="KW-0812">Transmembrane</keyword>
<dbReference type="PROSITE" id="PS00211">
    <property type="entry name" value="ABC_TRANSPORTER_1"/>
    <property type="match status" value="2"/>
</dbReference>
<comment type="similarity">
    <text evidence="3">Belongs to the ABC transporter superfamily. ABCC family. Conjugate transporter (TC 3.A.1.208) subfamily.</text>
</comment>
<evidence type="ECO:0000256" key="15">
    <source>
        <dbReference type="SAM" id="Phobius"/>
    </source>
</evidence>
<evidence type="ECO:0000256" key="2">
    <source>
        <dbReference type="ARBA" id="ARBA00004651"/>
    </source>
</evidence>
<keyword evidence="11 15" id="KW-0472">Membrane</keyword>
<feature type="transmembrane region" description="Helical" evidence="15">
    <location>
        <begin position="135"/>
        <end position="152"/>
    </location>
</feature>
<evidence type="ECO:0000256" key="4">
    <source>
        <dbReference type="ARBA" id="ARBA00022448"/>
    </source>
</evidence>
<evidence type="ECO:0000256" key="9">
    <source>
        <dbReference type="ARBA" id="ARBA00022840"/>
    </source>
</evidence>
<dbReference type="InterPro" id="IPR003593">
    <property type="entry name" value="AAA+_ATPase"/>
</dbReference>
<feature type="transmembrane region" description="Helical" evidence="15">
    <location>
        <begin position="104"/>
        <end position="123"/>
    </location>
</feature>
<accession>A0ABP0EYV8</accession>
<dbReference type="CDD" id="cd03244">
    <property type="entry name" value="ABCC_MRP_domain2"/>
    <property type="match status" value="1"/>
</dbReference>
<evidence type="ECO:0000256" key="12">
    <source>
        <dbReference type="ARBA" id="ARBA00024220"/>
    </source>
</evidence>
<dbReference type="InterPro" id="IPR017871">
    <property type="entry name" value="ABC_transporter-like_CS"/>
</dbReference>
<feature type="domain" description="ABC transmembrane type-1" evidence="17">
    <location>
        <begin position="340"/>
        <end position="619"/>
    </location>
</feature>
<gene>
    <name evidence="18" type="ORF">CVLEPA_LOCUS806</name>
</gene>
<evidence type="ECO:0000313" key="19">
    <source>
        <dbReference type="Proteomes" id="UP001642483"/>
    </source>
</evidence>
<feature type="transmembrane region" description="Helical" evidence="15">
    <location>
        <begin position="553"/>
        <end position="581"/>
    </location>
</feature>
<dbReference type="InterPro" id="IPR050173">
    <property type="entry name" value="ABC_transporter_C-like"/>
</dbReference>
<evidence type="ECO:0000256" key="7">
    <source>
        <dbReference type="ARBA" id="ARBA00022737"/>
    </source>
</evidence>
<evidence type="ECO:0000259" key="16">
    <source>
        <dbReference type="PROSITE" id="PS50893"/>
    </source>
</evidence>
<feature type="transmembrane region" description="Helical" evidence="15">
    <location>
        <begin position="476"/>
        <end position="496"/>
    </location>
</feature>
<dbReference type="SMART" id="SM00382">
    <property type="entry name" value="AAA"/>
    <property type="match status" value="2"/>
</dbReference>
<dbReference type="EC" id="7.6.2.3" evidence="12"/>
<dbReference type="CDD" id="cd18603">
    <property type="entry name" value="ABC_6TM_MRP1_2_3_6_D2_like"/>
    <property type="match status" value="1"/>
</dbReference>
<dbReference type="InterPro" id="IPR027417">
    <property type="entry name" value="P-loop_NTPase"/>
</dbReference>
<keyword evidence="5" id="KW-1003">Cell membrane</keyword>
<evidence type="ECO:0000259" key="17">
    <source>
        <dbReference type="PROSITE" id="PS50929"/>
    </source>
</evidence>
<dbReference type="PROSITE" id="PS50893">
    <property type="entry name" value="ABC_TRANSPORTER_2"/>
    <property type="match status" value="2"/>
</dbReference>
<dbReference type="Pfam" id="PF00664">
    <property type="entry name" value="ABC_membrane"/>
    <property type="match status" value="2"/>
</dbReference>
<feature type="domain" description="ABC transmembrane type-1" evidence="17">
    <location>
        <begin position="1023"/>
        <end position="1286"/>
    </location>
</feature>
<evidence type="ECO:0000256" key="3">
    <source>
        <dbReference type="ARBA" id="ARBA00009726"/>
    </source>
</evidence>
<feature type="domain" description="ABC transporter" evidence="16">
    <location>
        <begin position="651"/>
        <end position="875"/>
    </location>
</feature>
<dbReference type="CDD" id="cd03250">
    <property type="entry name" value="ABCC_MRP_domain1"/>
    <property type="match status" value="1"/>
</dbReference>
<feature type="transmembrane region" description="Helical" evidence="15">
    <location>
        <begin position="448"/>
        <end position="470"/>
    </location>
</feature>
<dbReference type="PANTHER" id="PTHR24223:SF443">
    <property type="entry name" value="MULTIDRUG-RESISTANCE LIKE PROTEIN 1, ISOFORM I"/>
    <property type="match status" value="1"/>
</dbReference>
<reference evidence="18 19" key="1">
    <citation type="submission" date="2024-02" db="EMBL/GenBank/DDBJ databases">
        <authorList>
            <person name="Daric V."/>
            <person name="Darras S."/>
        </authorList>
    </citation>
    <scope>NUCLEOTIDE SEQUENCE [LARGE SCALE GENOMIC DNA]</scope>
</reference>
<keyword evidence="19" id="KW-1185">Reference proteome</keyword>
<dbReference type="SUPFAM" id="SSF90123">
    <property type="entry name" value="ABC transporter transmembrane region"/>
    <property type="match status" value="2"/>
</dbReference>
<comment type="caution">
    <text evidence="18">The sequence shown here is derived from an EMBL/GenBank/DDBJ whole genome shotgun (WGS) entry which is preliminary data.</text>
</comment>
<dbReference type="InterPro" id="IPR005292">
    <property type="entry name" value="MRP"/>
</dbReference>
<dbReference type="InterPro" id="IPR036640">
    <property type="entry name" value="ABC1_TM_sf"/>
</dbReference>
<dbReference type="Gene3D" id="1.20.1560.10">
    <property type="entry name" value="ABC transporter type 1, transmembrane domain"/>
    <property type="match status" value="2"/>
</dbReference>
<proteinExistence type="inferred from homology"/>
<evidence type="ECO:0000256" key="10">
    <source>
        <dbReference type="ARBA" id="ARBA00022989"/>
    </source>
</evidence>
<organism evidence="18 19">
    <name type="scientific">Clavelina lepadiformis</name>
    <name type="common">Light-bulb sea squirt</name>
    <name type="synonym">Ascidia lepadiformis</name>
    <dbReference type="NCBI Taxonomy" id="159417"/>
    <lineage>
        <taxon>Eukaryota</taxon>
        <taxon>Metazoa</taxon>
        <taxon>Chordata</taxon>
        <taxon>Tunicata</taxon>
        <taxon>Ascidiacea</taxon>
        <taxon>Aplousobranchia</taxon>
        <taxon>Clavelinidae</taxon>
        <taxon>Clavelina</taxon>
    </lineage>
</organism>
<keyword evidence="10 15" id="KW-1133">Transmembrane helix</keyword>
<dbReference type="InterPro" id="IPR003439">
    <property type="entry name" value="ABC_transporter-like_ATP-bd"/>
</dbReference>
<keyword evidence="4" id="KW-0813">Transport</keyword>
<feature type="transmembrane region" description="Helical" evidence="15">
    <location>
        <begin position="372"/>
        <end position="396"/>
    </location>
</feature>
<evidence type="ECO:0000256" key="1">
    <source>
        <dbReference type="ARBA" id="ARBA00004128"/>
    </source>
</evidence>
<feature type="domain" description="ABC transporter" evidence="16">
    <location>
        <begin position="1323"/>
        <end position="1557"/>
    </location>
</feature>
<feature type="transmembrane region" description="Helical" evidence="15">
    <location>
        <begin position="1128"/>
        <end position="1159"/>
    </location>
</feature>
<evidence type="ECO:0000256" key="14">
    <source>
        <dbReference type="SAM" id="MobiDB-lite"/>
    </source>
</evidence>
<feature type="transmembrane region" description="Helical" evidence="15">
    <location>
        <begin position="345"/>
        <end position="366"/>
    </location>
</feature>
<name>A0ABP0EYV8_CLALP</name>
<dbReference type="Proteomes" id="UP001642483">
    <property type="component" value="Unassembled WGS sequence"/>
</dbReference>
<keyword evidence="9" id="KW-0067">ATP-binding</keyword>
<feature type="region of interest" description="Disordered" evidence="14">
    <location>
        <begin position="940"/>
        <end position="961"/>
    </location>
</feature>
<dbReference type="NCBIfam" id="TIGR00957">
    <property type="entry name" value="MRP_assoc_pro"/>
    <property type="match status" value="1"/>
</dbReference>
<evidence type="ECO:0000256" key="6">
    <source>
        <dbReference type="ARBA" id="ARBA00022692"/>
    </source>
</evidence>
<dbReference type="Pfam" id="PF00005">
    <property type="entry name" value="ABC_tran"/>
    <property type="match status" value="2"/>
</dbReference>
<dbReference type="CDD" id="cd18595">
    <property type="entry name" value="ABC_6TM_MRP1_2_3_6_D1_like"/>
    <property type="match status" value="1"/>
</dbReference>
<keyword evidence="8" id="KW-0547">Nucleotide-binding</keyword>
<feature type="transmembrane region" description="Helical" evidence="15">
    <location>
        <begin position="172"/>
        <end position="191"/>
    </location>
</feature>
<dbReference type="InterPro" id="IPR011527">
    <property type="entry name" value="ABC1_TM_dom"/>
</dbReference>
<feature type="transmembrane region" description="Helical" evidence="15">
    <location>
        <begin position="992"/>
        <end position="1013"/>
    </location>
</feature>
<feature type="transmembrane region" description="Helical" evidence="15">
    <location>
        <begin position="1229"/>
        <end position="1250"/>
    </location>
</feature>
<keyword evidence="7" id="KW-0677">Repeat</keyword>
<evidence type="ECO:0000313" key="18">
    <source>
        <dbReference type="EMBL" id="CAK8671766.1"/>
    </source>
</evidence>
<feature type="transmembrane region" description="Helical" evidence="15">
    <location>
        <begin position="64"/>
        <end position="84"/>
    </location>
</feature>
<comment type="catalytic activity">
    <reaction evidence="13">
        <text>leukotriene C4(in) + ATP + H2O = leukotriene C4(out) + ADP + phosphate + H(+)</text>
        <dbReference type="Rhea" id="RHEA:38963"/>
        <dbReference type="ChEBI" id="CHEBI:15377"/>
        <dbReference type="ChEBI" id="CHEBI:15378"/>
        <dbReference type="ChEBI" id="CHEBI:30616"/>
        <dbReference type="ChEBI" id="CHEBI:43474"/>
        <dbReference type="ChEBI" id="CHEBI:57973"/>
        <dbReference type="ChEBI" id="CHEBI:456216"/>
    </reaction>
    <physiologicalReaction direction="left-to-right" evidence="13">
        <dbReference type="Rhea" id="RHEA:38964"/>
    </physiologicalReaction>
</comment>
<dbReference type="EMBL" id="CAWYQH010000001">
    <property type="protein sequence ID" value="CAK8671766.1"/>
    <property type="molecule type" value="Genomic_DNA"/>
</dbReference>
<protein>
    <recommendedName>
        <fullName evidence="12">ABC-type glutathione-S-conjugate transporter</fullName>
        <ecNumber evidence="12">7.6.2.3</ecNumber>
    </recommendedName>
</protein>
<dbReference type="PANTHER" id="PTHR24223">
    <property type="entry name" value="ATP-BINDING CASSETTE SUB-FAMILY C"/>
    <property type="match status" value="1"/>
</dbReference>
<evidence type="ECO:0000256" key="11">
    <source>
        <dbReference type="ARBA" id="ARBA00023136"/>
    </source>
</evidence>
<evidence type="ECO:0000256" key="8">
    <source>
        <dbReference type="ARBA" id="ARBA00022741"/>
    </source>
</evidence>
<evidence type="ECO:0000256" key="13">
    <source>
        <dbReference type="ARBA" id="ARBA00047523"/>
    </source>
</evidence>